<dbReference type="Gene3D" id="3.40.50.2300">
    <property type="match status" value="2"/>
</dbReference>
<keyword evidence="6" id="KW-1185">Reference proteome</keyword>
<proteinExistence type="predicted"/>
<dbReference type="InterPro" id="IPR010982">
    <property type="entry name" value="Lambda_DNA-bd_dom_sf"/>
</dbReference>
<dbReference type="Gene3D" id="1.10.260.40">
    <property type="entry name" value="lambda repressor-like DNA-binding domains"/>
    <property type="match status" value="1"/>
</dbReference>
<evidence type="ECO:0000256" key="2">
    <source>
        <dbReference type="ARBA" id="ARBA00023125"/>
    </source>
</evidence>
<feature type="domain" description="HTH lacI-type" evidence="4">
    <location>
        <begin position="1"/>
        <end position="38"/>
    </location>
</feature>
<dbReference type="CDD" id="cd01544">
    <property type="entry name" value="PBP1_GalR"/>
    <property type="match status" value="1"/>
</dbReference>
<evidence type="ECO:0000313" key="6">
    <source>
        <dbReference type="Proteomes" id="UP000051315"/>
    </source>
</evidence>
<dbReference type="GO" id="GO:0000976">
    <property type="term" value="F:transcription cis-regulatory region binding"/>
    <property type="evidence" value="ECO:0007669"/>
    <property type="project" value="TreeGrafter"/>
</dbReference>
<dbReference type="InterPro" id="IPR046335">
    <property type="entry name" value="LacI/GalR-like_sensor"/>
</dbReference>
<dbReference type="PROSITE" id="PS50932">
    <property type="entry name" value="HTH_LACI_2"/>
    <property type="match status" value="1"/>
</dbReference>
<keyword evidence="3" id="KW-0804">Transcription</keyword>
<evidence type="ECO:0000256" key="3">
    <source>
        <dbReference type="ARBA" id="ARBA00023163"/>
    </source>
</evidence>
<evidence type="ECO:0000256" key="1">
    <source>
        <dbReference type="ARBA" id="ARBA00023015"/>
    </source>
</evidence>
<dbReference type="EMBL" id="AZFX01000023">
    <property type="protein sequence ID" value="KRM11788.1"/>
    <property type="molecule type" value="Genomic_DNA"/>
</dbReference>
<dbReference type="SUPFAM" id="SSF53822">
    <property type="entry name" value="Periplasmic binding protein-like I"/>
    <property type="match status" value="1"/>
</dbReference>
<organism evidence="5 6">
    <name type="scientific">Lapidilactobacillus concavus DSM 17758</name>
    <dbReference type="NCBI Taxonomy" id="1423735"/>
    <lineage>
        <taxon>Bacteria</taxon>
        <taxon>Bacillati</taxon>
        <taxon>Bacillota</taxon>
        <taxon>Bacilli</taxon>
        <taxon>Lactobacillales</taxon>
        <taxon>Lactobacillaceae</taxon>
        <taxon>Lapidilactobacillus</taxon>
    </lineage>
</organism>
<dbReference type="STRING" id="1423735.FC15_GL000822"/>
<keyword evidence="2" id="KW-0238">DNA-binding</keyword>
<dbReference type="SMART" id="SM00354">
    <property type="entry name" value="HTH_LACI"/>
    <property type="match status" value="1"/>
</dbReference>
<keyword evidence="1" id="KW-0805">Transcription regulation</keyword>
<accession>A0A0R1WC43</accession>
<gene>
    <name evidence="5" type="ORF">FC15_GL000822</name>
</gene>
<dbReference type="PANTHER" id="PTHR30146">
    <property type="entry name" value="LACI-RELATED TRANSCRIPTIONAL REPRESSOR"/>
    <property type="match status" value="1"/>
</dbReference>
<reference evidence="5 6" key="1">
    <citation type="journal article" date="2015" name="Genome Announc.">
        <title>Expanding the biotechnology potential of lactobacilli through comparative genomics of 213 strains and associated genera.</title>
        <authorList>
            <person name="Sun Z."/>
            <person name="Harris H.M."/>
            <person name="McCann A."/>
            <person name="Guo C."/>
            <person name="Argimon S."/>
            <person name="Zhang W."/>
            <person name="Yang X."/>
            <person name="Jeffery I.B."/>
            <person name="Cooney J.C."/>
            <person name="Kagawa T.F."/>
            <person name="Liu W."/>
            <person name="Song Y."/>
            <person name="Salvetti E."/>
            <person name="Wrobel A."/>
            <person name="Rasinkangas P."/>
            <person name="Parkhill J."/>
            <person name="Rea M.C."/>
            <person name="O'Sullivan O."/>
            <person name="Ritari J."/>
            <person name="Douillard F.P."/>
            <person name="Paul Ross R."/>
            <person name="Yang R."/>
            <person name="Briner A.E."/>
            <person name="Felis G.E."/>
            <person name="de Vos W.M."/>
            <person name="Barrangou R."/>
            <person name="Klaenhammer T.R."/>
            <person name="Caufield P.W."/>
            <person name="Cui Y."/>
            <person name="Zhang H."/>
            <person name="O'Toole P.W."/>
        </authorList>
    </citation>
    <scope>NUCLEOTIDE SEQUENCE [LARGE SCALE GENOMIC DNA]</scope>
    <source>
        <strain evidence="5 6">DSM 17758</strain>
    </source>
</reference>
<dbReference type="Proteomes" id="UP000051315">
    <property type="component" value="Unassembled WGS sequence"/>
</dbReference>
<name>A0A0R1WC43_9LACO</name>
<comment type="caution">
    <text evidence="5">The sequence shown here is derived from an EMBL/GenBank/DDBJ whole genome shotgun (WGS) entry which is preliminary data.</text>
</comment>
<protein>
    <submittedName>
        <fullName evidence="5">LacI family transcriptional regulator</fullName>
    </submittedName>
</protein>
<dbReference type="Pfam" id="PF00356">
    <property type="entry name" value="LacI"/>
    <property type="match status" value="1"/>
</dbReference>
<dbReference type="AlphaFoldDB" id="A0A0R1WC43"/>
<dbReference type="Pfam" id="PF13377">
    <property type="entry name" value="Peripla_BP_3"/>
    <property type="match status" value="1"/>
</dbReference>
<dbReference type="GO" id="GO:0003700">
    <property type="term" value="F:DNA-binding transcription factor activity"/>
    <property type="evidence" value="ECO:0007669"/>
    <property type="project" value="TreeGrafter"/>
</dbReference>
<sequence>MAGVSAASVSRILNNDPTFSINENTRRRVIEIANQLHYSKEVGRHQHRFVNSKMTIGLILRHDRVSEANDPYFYDIHQGIELEAAKWRLHVVKAFGMRDPDKDWQQLKNYGAVIMIGEMTAEGTALAQQLNSNLILVDNYSQSNDFDLIQTDFAARTNEILDLLYQNGHRRIAFVGGQNSQVEIDGTVRRNNHEIRADSYCAWMKLHDLQQYTEAKMGRWSSEDGLRMTSELINQARRPTAIIVASDPMALGVYKAISNAGLKIPNDISVVSFDDAEMNRYLSPTLTSVSMDAQEMGRTAIRLARDRMLESKKMNVRLVCASHLQQRESIKNISE</sequence>
<dbReference type="SUPFAM" id="SSF47413">
    <property type="entry name" value="lambda repressor-like DNA-binding domains"/>
    <property type="match status" value="1"/>
</dbReference>
<dbReference type="PANTHER" id="PTHR30146:SF149">
    <property type="entry name" value="HTH-TYPE TRANSCRIPTIONAL REGULATOR EBGR"/>
    <property type="match status" value="1"/>
</dbReference>
<dbReference type="InterPro" id="IPR000843">
    <property type="entry name" value="HTH_LacI"/>
</dbReference>
<evidence type="ECO:0000259" key="4">
    <source>
        <dbReference type="PROSITE" id="PS50932"/>
    </source>
</evidence>
<dbReference type="PATRIC" id="fig|1423735.3.peg.855"/>
<dbReference type="CDD" id="cd01392">
    <property type="entry name" value="HTH_LacI"/>
    <property type="match status" value="1"/>
</dbReference>
<dbReference type="InterPro" id="IPR028082">
    <property type="entry name" value="Peripla_BP_I"/>
</dbReference>
<evidence type="ECO:0000313" key="5">
    <source>
        <dbReference type="EMBL" id="KRM11788.1"/>
    </source>
</evidence>